<evidence type="ECO:0000256" key="5">
    <source>
        <dbReference type="ARBA" id="ARBA00022722"/>
    </source>
</evidence>
<dbReference type="InterPro" id="IPR004476">
    <property type="entry name" value="RNase_II/RNase_R"/>
</dbReference>
<dbReference type="Gene3D" id="2.40.50.140">
    <property type="entry name" value="Nucleic acid-binding proteins"/>
    <property type="match status" value="1"/>
</dbReference>
<keyword evidence="11" id="KW-1185">Reference proteome</keyword>
<dbReference type="Pfam" id="PF17876">
    <property type="entry name" value="CSD2"/>
    <property type="match status" value="1"/>
</dbReference>
<evidence type="ECO:0000256" key="6">
    <source>
        <dbReference type="ARBA" id="ARBA00022801"/>
    </source>
</evidence>
<evidence type="ECO:0000313" key="11">
    <source>
        <dbReference type="Proteomes" id="UP001595710"/>
    </source>
</evidence>
<dbReference type="NCBIfam" id="TIGR00358">
    <property type="entry name" value="3_prime_RNase"/>
    <property type="match status" value="1"/>
</dbReference>
<dbReference type="PROSITE" id="PS01175">
    <property type="entry name" value="RIBONUCLEASE_II"/>
    <property type="match status" value="1"/>
</dbReference>
<evidence type="ECO:0000256" key="4">
    <source>
        <dbReference type="ARBA" id="ARBA00022490"/>
    </source>
</evidence>
<comment type="catalytic activity">
    <reaction evidence="1">
        <text>Exonucleolytic cleavage in the 3'- to 5'-direction to yield nucleoside 5'-phosphates.</text>
        <dbReference type="EC" id="3.1.13.1"/>
    </reaction>
</comment>
<dbReference type="Pfam" id="PF08206">
    <property type="entry name" value="OB_RNB"/>
    <property type="match status" value="1"/>
</dbReference>
<reference evidence="11" key="1">
    <citation type="journal article" date="2019" name="Int. J. Syst. Evol. Microbiol.">
        <title>The Global Catalogue of Microorganisms (GCM) 10K type strain sequencing project: providing services to taxonomists for standard genome sequencing and annotation.</title>
        <authorList>
            <consortium name="The Broad Institute Genomics Platform"/>
            <consortium name="The Broad Institute Genome Sequencing Center for Infectious Disease"/>
            <person name="Wu L."/>
            <person name="Ma J."/>
        </authorList>
    </citation>
    <scope>NUCLEOTIDE SEQUENCE [LARGE SCALE GENOMIC DNA]</scope>
    <source>
        <strain evidence="11">CECT 8288</strain>
    </source>
</reference>
<dbReference type="InterPro" id="IPR003029">
    <property type="entry name" value="S1_domain"/>
</dbReference>
<comment type="subcellular location">
    <subcellularLocation>
        <location evidence="2">Cytoplasm</location>
    </subcellularLocation>
</comment>
<dbReference type="RefSeq" id="WP_290282683.1">
    <property type="nucleotide sequence ID" value="NZ_JAUFQI010000001.1"/>
</dbReference>
<dbReference type="PANTHER" id="PTHR23355">
    <property type="entry name" value="RIBONUCLEASE"/>
    <property type="match status" value="1"/>
</dbReference>
<dbReference type="EC" id="3.1.13.1" evidence="3"/>
<accession>A0ABV7WS78</accession>
<dbReference type="InterPro" id="IPR001900">
    <property type="entry name" value="RNase_II/R"/>
</dbReference>
<feature type="domain" description="S1 motif" evidence="9">
    <location>
        <begin position="556"/>
        <end position="632"/>
    </location>
</feature>
<evidence type="ECO:0000256" key="3">
    <source>
        <dbReference type="ARBA" id="ARBA00012163"/>
    </source>
</evidence>
<dbReference type="Proteomes" id="UP001595710">
    <property type="component" value="Unassembled WGS sequence"/>
</dbReference>
<sequence>MLDLKSLDVLNALKTEIQANKETFTGTVKGTGKSFGFVVAEDGTETFLAPDEMSKVFPGDKVTFIIEEQADNKTKAILESLVNSDLKEFMGTFVVRGKAQGVEPMQSNFSGWLFVPPSHVNEAKSKQIVKAQVTRHPWETGKAQAKVLETIGDANDNRTWYAMSLLEHDLSMTFTDQETAEATALANGLDITSLDYIDATDIPFVTIDSKSTLDMDDALFAQQTDHGWHLKVAIADASAYLPDSSILDERAKKQLTSCYLPGVTLPMVPTVLSNDAMSLKEGEIKPALVFSMDIAKSGEPSNLAITPSLVKNHAKLAYDDVSQWVDTNSTPDEYAFMNELNDCTLALGNWRQTHANPMVNRPDYRIRVDDNLVVTDIVKESRNSARSMVEEAMIATNYLTALWFENSPGLFMSHAGFKGDRHTELKGLLRDFCPSVADEDATTLEGFKRIIQQAHQIEDFPLATLLTKRFERGVWQRTSKPHYGLGLRAYSTVTSPIRKYSDLVMHRLIKQKLKGEEGDVSEELVQHFNENGYIARNISNSIEKRLGQQWLEQQPEQTWQVQVNHLTANGLILQIKDSGIMGFLDLKRSDEKFSYDPLRMMLKSENRSYKLNDELSVKVTKIDEQGIVFTLVE</sequence>
<keyword evidence="4" id="KW-0963">Cytoplasm</keyword>
<evidence type="ECO:0000256" key="2">
    <source>
        <dbReference type="ARBA" id="ARBA00004496"/>
    </source>
</evidence>
<dbReference type="SMART" id="SM00955">
    <property type="entry name" value="RNB"/>
    <property type="match status" value="1"/>
</dbReference>
<gene>
    <name evidence="10" type="ORF">ACFOND_06640</name>
</gene>
<protein>
    <recommendedName>
        <fullName evidence="3">exoribonuclease II</fullName>
        <ecNumber evidence="3">3.1.13.1</ecNumber>
    </recommendedName>
</protein>
<dbReference type="PROSITE" id="PS50126">
    <property type="entry name" value="S1"/>
    <property type="match status" value="1"/>
</dbReference>
<dbReference type="InterPro" id="IPR040476">
    <property type="entry name" value="CSD2"/>
</dbReference>
<keyword evidence="6" id="KW-0378">Hydrolase</keyword>
<name>A0ABV7WS78_9GAMM</name>
<keyword evidence="5" id="KW-0540">Nuclease</keyword>
<evidence type="ECO:0000256" key="1">
    <source>
        <dbReference type="ARBA" id="ARBA00001849"/>
    </source>
</evidence>
<dbReference type="SUPFAM" id="SSF50249">
    <property type="entry name" value="Nucleic acid-binding proteins"/>
    <property type="match status" value="2"/>
</dbReference>
<dbReference type="EMBL" id="JBHRYN010000008">
    <property type="protein sequence ID" value="MFC3701315.1"/>
    <property type="molecule type" value="Genomic_DNA"/>
</dbReference>
<evidence type="ECO:0000256" key="7">
    <source>
        <dbReference type="ARBA" id="ARBA00022839"/>
    </source>
</evidence>
<comment type="caution">
    <text evidence="10">The sequence shown here is derived from an EMBL/GenBank/DDBJ whole genome shotgun (WGS) entry which is preliminary data.</text>
</comment>
<evidence type="ECO:0000259" key="9">
    <source>
        <dbReference type="PROSITE" id="PS50126"/>
    </source>
</evidence>
<dbReference type="InterPro" id="IPR012340">
    <property type="entry name" value="NA-bd_OB-fold"/>
</dbReference>
<dbReference type="SMART" id="SM00316">
    <property type="entry name" value="S1"/>
    <property type="match status" value="2"/>
</dbReference>
<dbReference type="InterPro" id="IPR011129">
    <property type="entry name" value="CSD"/>
</dbReference>
<dbReference type="InterPro" id="IPR013223">
    <property type="entry name" value="RNase_B_OB_dom"/>
</dbReference>
<keyword evidence="7" id="KW-0269">Exonuclease</keyword>
<dbReference type="PANTHER" id="PTHR23355:SF37">
    <property type="entry name" value="EXORIBONUCLEASE 2"/>
    <property type="match status" value="1"/>
</dbReference>
<dbReference type="SMART" id="SM00357">
    <property type="entry name" value="CSP"/>
    <property type="match status" value="1"/>
</dbReference>
<dbReference type="InterPro" id="IPR050180">
    <property type="entry name" value="RNR_Ribonuclease"/>
</dbReference>
<dbReference type="InterPro" id="IPR022966">
    <property type="entry name" value="RNase_II/R_CS"/>
</dbReference>
<evidence type="ECO:0000313" key="10">
    <source>
        <dbReference type="EMBL" id="MFC3701315.1"/>
    </source>
</evidence>
<proteinExistence type="predicted"/>
<evidence type="ECO:0000256" key="8">
    <source>
        <dbReference type="ARBA" id="ARBA00022884"/>
    </source>
</evidence>
<dbReference type="Pfam" id="PF00773">
    <property type="entry name" value="RNB"/>
    <property type="match status" value="1"/>
</dbReference>
<keyword evidence="8" id="KW-0694">RNA-binding</keyword>
<organism evidence="10 11">
    <name type="scientific">Reinekea marina</name>
    <dbReference type="NCBI Taxonomy" id="1310421"/>
    <lineage>
        <taxon>Bacteria</taxon>
        <taxon>Pseudomonadati</taxon>
        <taxon>Pseudomonadota</taxon>
        <taxon>Gammaproteobacteria</taxon>
        <taxon>Oceanospirillales</taxon>
        <taxon>Saccharospirillaceae</taxon>
        <taxon>Reinekea</taxon>
    </lineage>
</organism>